<dbReference type="InterPro" id="IPR027417">
    <property type="entry name" value="P-loop_NTPase"/>
</dbReference>
<feature type="compositionally biased region" description="Polar residues" evidence="3">
    <location>
        <begin position="34"/>
        <end position="48"/>
    </location>
</feature>
<evidence type="ECO:0000259" key="4">
    <source>
        <dbReference type="PROSITE" id="PS51388"/>
    </source>
</evidence>
<keyword evidence="7" id="KW-1185">Reference proteome</keyword>
<evidence type="ECO:0000256" key="3">
    <source>
        <dbReference type="SAM" id="MobiDB-lite"/>
    </source>
</evidence>
<dbReference type="PANTHER" id="PTHR11566">
    <property type="entry name" value="DYNAMIN"/>
    <property type="match status" value="1"/>
</dbReference>
<dbReference type="InterPro" id="IPR022812">
    <property type="entry name" value="Dynamin"/>
</dbReference>
<gene>
    <name evidence="6" type="ORF">J3D65DRAFT_630560</name>
</gene>
<dbReference type="EMBL" id="JBBPEH010000008">
    <property type="protein sequence ID" value="KAK7535240.1"/>
    <property type="molecule type" value="Genomic_DNA"/>
</dbReference>
<comment type="caution">
    <text evidence="6">The sequence shown here is derived from an EMBL/GenBank/DDBJ whole genome shotgun (WGS) entry which is preliminary data.</text>
</comment>
<feature type="region of interest" description="Disordered" evidence="3">
    <location>
        <begin position="587"/>
        <end position="607"/>
    </location>
</feature>
<reference evidence="6 7" key="1">
    <citation type="submission" date="2024-04" db="EMBL/GenBank/DDBJ databases">
        <title>Phyllosticta paracitricarpa is synonymous to the EU quarantine fungus P. citricarpa based on phylogenomic analyses.</title>
        <authorList>
            <consortium name="Lawrence Berkeley National Laboratory"/>
            <person name="Van ingen-buijs V.A."/>
            <person name="Van westerhoven A.C."/>
            <person name="Haridas S."/>
            <person name="Skiadas P."/>
            <person name="Martin F."/>
            <person name="Groenewald J.Z."/>
            <person name="Crous P.W."/>
            <person name="Seidl M.F."/>
        </authorList>
    </citation>
    <scope>NUCLEOTIDE SEQUENCE [LARGE SCALE GENOMIC DNA]</scope>
    <source>
        <strain evidence="6 7">CPC 17464</strain>
    </source>
</reference>
<name>A0ABR1LJ62_9PEZI</name>
<dbReference type="CDD" id="cd08771">
    <property type="entry name" value="DLP_1"/>
    <property type="match status" value="1"/>
</dbReference>
<dbReference type="SUPFAM" id="SSF52540">
    <property type="entry name" value="P-loop containing nucleoside triphosphate hydrolases"/>
    <property type="match status" value="1"/>
</dbReference>
<dbReference type="GO" id="GO:0016787">
    <property type="term" value="F:hydrolase activity"/>
    <property type="evidence" value="ECO:0007669"/>
    <property type="project" value="UniProtKB-KW"/>
</dbReference>
<dbReference type="PROSITE" id="PS51388">
    <property type="entry name" value="GED"/>
    <property type="match status" value="1"/>
</dbReference>
<keyword evidence="1" id="KW-0547">Nucleotide-binding</keyword>
<evidence type="ECO:0000313" key="6">
    <source>
        <dbReference type="EMBL" id="KAK7535240.1"/>
    </source>
</evidence>
<feature type="region of interest" description="Disordered" evidence="3">
    <location>
        <begin position="751"/>
        <end position="779"/>
    </location>
</feature>
<dbReference type="InterPro" id="IPR000375">
    <property type="entry name" value="Dynamin_stalk"/>
</dbReference>
<dbReference type="InterPro" id="IPR030381">
    <property type="entry name" value="G_DYNAMIN_dom"/>
</dbReference>
<dbReference type="Proteomes" id="UP001360953">
    <property type="component" value="Unassembled WGS sequence"/>
</dbReference>
<feature type="compositionally biased region" description="Polar residues" evidence="3">
    <location>
        <begin position="1"/>
        <end position="11"/>
    </location>
</feature>
<dbReference type="Gene3D" id="3.40.50.300">
    <property type="entry name" value="P-loop containing nucleotide triphosphate hydrolases"/>
    <property type="match status" value="1"/>
</dbReference>
<evidence type="ECO:0000256" key="1">
    <source>
        <dbReference type="ARBA" id="ARBA00022741"/>
    </source>
</evidence>
<dbReference type="SMART" id="SM00053">
    <property type="entry name" value="DYNc"/>
    <property type="match status" value="1"/>
</dbReference>
<dbReference type="InterPro" id="IPR020850">
    <property type="entry name" value="GED_dom"/>
</dbReference>
<evidence type="ECO:0000256" key="2">
    <source>
        <dbReference type="ARBA" id="ARBA00023134"/>
    </source>
</evidence>
<dbReference type="PRINTS" id="PR00195">
    <property type="entry name" value="DYNAMIN"/>
</dbReference>
<dbReference type="InterPro" id="IPR045063">
    <property type="entry name" value="Dynamin_N"/>
</dbReference>
<dbReference type="PROSITE" id="PS51718">
    <property type="entry name" value="G_DYNAMIN_2"/>
    <property type="match status" value="1"/>
</dbReference>
<proteinExistence type="predicted"/>
<feature type="region of interest" description="Disordered" evidence="3">
    <location>
        <begin position="1"/>
        <end position="76"/>
    </location>
</feature>
<feature type="domain" description="Dynamin-type G" evidence="5">
    <location>
        <begin position="128"/>
        <end position="448"/>
    </location>
</feature>
<evidence type="ECO:0000313" key="7">
    <source>
        <dbReference type="Proteomes" id="UP001360953"/>
    </source>
</evidence>
<dbReference type="GeneID" id="92033748"/>
<keyword evidence="2" id="KW-0342">GTP-binding</keyword>
<feature type="compositionally biased region" description="Polar residues" evidence="3">
    <location>
        <begin position="591"/>
        <end position="606"/>
    </location>
</feature>
<dbReference type="InterPro" id="IPR001401">
    <property type="entry name" value="Dynamin_GTPase"/>
</dbReference>
<protein>
    <submittedName>
        <fullName evidence="6">P-loop containing nucleoside triphosphate hydrolase protein</fullName>
    </submittedName>
</protein>
<dbReference type="Pfam" id="PF01031">
    <property type="entry name" value="Dynamin_M"/>
    <property type="match status" value="1"/>
</dbReference>
<feature type="domain" description="GED" evidence="4">
    <location>
        <begin position="789"/>
        <end position="885"/>
    </location>
</feature>
<sequence length="918" mass="102736">MPGRRNSTSAGGSRLARQPSQRPSVELVDAGTVEGTSSAGVAPAQNQRAKTESLATRVKQETLNDQQAPSRRSGTDASIAFNPQRLKLTCVVVTAMPETQPLENVGKYIRELVETITHIETLGINHVAGNTPKIVVVGDQSAGKSSVINAISGIQVPRSTGTCTRCPMQITLTDKQEPNAQWRCEVSIRHEFAYAEPGDETQPFYPWHHADTTTFRFKTVFNKNELREVIRRAQLAILNPKSNPTEYARMDILPSEDIQTDFSPNIVCLDISAPGLPNLSFYDLPGVIAQAEKDSPWLTSMVEALVYKYVATDNATVLLCCAMEGDIQNSKAMGLVYSQRAHAKDRTLGILTKPDRLPEGELLDRWRRILDGKLFACGHGFHVVKNPSQVDLGREMDHTTARLREKSFFEETEPWNSDFAMFQERFGTEKLQERLSTMLAQQILESLPSIRERVEQHLAKIDEELAHLPERPSASAAQSIVCTAINRFTEKISAQIKGDYPENDFRIHLKTLRSAFTEGIKKQRPILLVKTPSEWVATPQPTPPQVRASPAFSSPRGGGKRRQDQDVIDLVNTDVEEEAAPAISPVKRQKISNGATRAGPSSSSPFSLRINLDQIRTELDDHTASDIPGEIDPKAVNHLRKKSLAHWDAPTKTFIDGVEDALKNLIQQASEFAFKAWKTTELAREANGEAHKLLNMAIHVQRVDVVPRTLRLERLKPMTENEEALSMNQKKELETFKAARFTSRSHEILEEEAKSMGKPVPSHSERQRKINGDRDRIMERLGPDPYAREVEAMSKVRAYYTIASMRFVDHICQSLSAELFEGFENVGEGGLRHNLIMLCCREAEHCMTLLAEDPAREQRRRELQRDKAKLNDALNCLQEQDRKFKAMSSADNLSAGSRTTDLRDGFEAMEGIEEEIGV</sequence>
<dbReference type="Pfam" id="PF00350">
    <property type="entry name" value="Dynamin_N"/>
    <property type="match status" value="1"/>
</dbReference>
<dbReference type="Gene3D" id="1.20.120.1240">
    <property type="entry name" value="Dynamin, middle domain"/>
    <property type="match status" value="1"/>
</dbReference>
<feature type="compositionally biased region" description="Basic and acidic residues" evidence="3">
    <location>
        <begin position="763"/>
        <end position="779"/>
    </location>
</feature>
<dbReference type="PANTHER" id="PTHR11566:SF131">
    <property type="entry name" value="GTPASE, PUTATIVE (AFU_ORTHOLOGUE AFUA_6G07630)-RELATED"/>
    <property type="match status" value="1"/>
</dbReference>
<feature type="region of interest" description="Disordered" evidence="3">
    <location>
        <begin position="536"/>
        <end position="565"/>
    </location>
</feature>
<feature type="compositionally biased region" description="Polar residues" evidence="3">
    <location>
        <begin position="61"/>
        <end position="76"/>
    </location>
</feature>
<organism evidence="6 7">
    <name type="scientific">Phyllosticta citribraziliensis</name>
    <dbReference type="NCBI Taxonomy" id="989973"/>
    <lineage>
        <taxon>Eukaryota</taxon>
        <taxon>Fungi</taxon>
        <taxon>Dikarya</taxon>
        <taxon>Ascomycota</taxon>
        <taxon>Pezizomycotina</taxon>
        <taxon>Dothideomycetes</taxon>
        <taxon>Dothideomycetes incertae sedis</taxon>
        <taxon>Botryosphaeriales</taxon>
        <taxon>Phyllostictaceae</taxon>
        <taxon>Phyllosticta</taxon>
    </lineage>
</organism>
<evidence type="ECO:0000259" key="5">
    <source>
        <dbReference type="PROSITE" id="PS51718"/>
    </source>
</evidence>
<keyword evidence="6" id="KW-0378">Hydrolase</keyword>
<dbReference type="RefSeq" id="XP_066653965.1">
    <property type="nucleotide sequence ID" value="XM_066800842.1"/>
</dbReference>
<accession>A0ABR1LJ62</accession>